<evidence type="ECO:0000256" key="3">
    <source>
        <dbReference type="SAM" id="SignalP"/>
    </source>
</evidence>
<evidence type="ECO:0000256" key="2">
    <source>
        <dbReference type="PROSITE-ProRule" id="PRU00302"/>
    </source>
</evidence>
<dbReference type="SMART" id="SM00032">
    <property type="entry name" value="CCP"/>
    <property type="match status" value="1"/>
</dbReference>
<reference evidence="5 6" key="1">
    <citation type="journal article" date="2019" name="Sci. Rep.">
        <title>Orb-weaving spider Araneus ventricosus genome elucidates the spidroin gene catalogue.</title>
        <authorList>
            <person name="Kono N."/>
            <person name="Nakamura H."/>
            <person name="Ohtoshi R."/>
            <person name="Moran D.A.P."/>
            <person name="Shinohara A."/>
            <person name="Yoshida Y."/>
            <person name="Fujiwara M."/>
            <person name="Mori M."/>
            <person name="Tomita M."/>
            <person name="Arakawa K."/>
        </authorList>
    </citation>
    <scope>NUCLEOTIDE SEQUENCE [LARGE SCALE GENOMIC DNA]</scope>
</reference>
<dbReference type="Proteomes" id="UP000499080">
    <property type="component" value="Unassembled WGS sequence"/>
</dbReference>
<accession>A0A4Y2JWW7</accession>
<dbReference type="SUPFAM" id="SSF57535">
    <property type="entry name" value="Complement control module/SCR domain"/>
    <property type="match status" value="1"/>
</dbReference>
<evidence type="ECO:0000256" key="1">
    <source>
        <dbReference type="ARBA" id="ARBA00023157"/>
    </source>
</evidence>
<evidence type="ECO:0000313" key="5">
    <source>
        <dbReference type="EMBL" id="GBM94791.1"/>
    </source>
</evidence>
<protein>
    <recommendedName>
        <fullName evidence="4">Sushi domain-containing protein</fullName>
    </recommendedName>
</protein>
<comment type="caution">
    <text evidence="2">Lacks conserved residue(s) required for the propagation of feature annotation.</text>
</comment>
<dbReference type="Gene3D" id="2.10.70.10">
    <property type="entry name" value="Complement Module, domain 1"/>
    <property type="match status" value="1"/>
</dbReference>
<feature type="disulfide bond" evidence="2">
    <location>
        <begin position="126"/>
        <end position="153"/>
    </location>
</feature>
<evidence type="ECO:0000259" key="4">
    <source>
        <dbReference type="PROSITE" id="PS50923"/>
    </source>
</evidence>
<feature type="chain" id="PRO_5021354080" description="Sushi domain-containing protein" evidence="3">
    <location>
        <begin position="22"/>
        <end position="231"/>
    </location>
</feature>
<feature type="signal peptide" evidence="3">
    <location>
        <begin position="1"/>
        <end position="21"/>
    </location>
</feature>
<sequence length="231" mass="26030">MSNRDFYFVIVLVITLVSGIAATCQRSILCPCGTEGKVLKYTQCLDDTSHERSACERWARCETCKSNTTCCLTCHPGRSGPTCSEGLTANCRDPGSVQFGYRRLRSNTPPRYSRAYSTGQSFHYFCNRGYELRGNNVLHCLPSGKWSSNLPRCQRTEIVTGDIEEKKRIVGGIKQNIQRNFKDELGLLPDNPKQAFGTSNDGKTTRRLFSVPEFCPDCFTKHFAPKFENHT</sequence>
<keyword evidence="3" id="KW-0732">Signal</keyword>
<dbReference type="PROSITE" id="PS50923">
    <property type="entry name" value="SUSHI"/>
    <property type="match status" value="1"/>
</dbReference>
<dbReference type="AlphaFoldDB" id="A0A4Y2JWW7"/>
<gene>
    <name evidence="5" type="ORF">AVEN_69346_1</name>
</gene>
<keyword evidence="1 2" id="KW-1015">Disulfide bond</keyword>
<dbReference type="InterPro" id="IPR000436">
    <property type="entry name" value="Sushi_SCR_CCP_dom"/>
</dbReference>
<keyword evidence="2" id="KW-0768">Sushi</keyword>
<dbReference type="CDD" id="cd00033">
    <property type="entry name" value="CCP"/>
    <property type="match status" value="1"/>
</dbReference>
<dbReference type="OrthoDB" id="7487745at2759"/>
<dbReference type="Pfam" id="PF00084">
    <property type="entry name" value="Sushi"/>
    <property type="match status" value="1"/>
</dbReference>
<proteinExistence type="predicted"/>
<comment type="caution">
    <text evidence="5">The sequence shown here is derived from an EMBL/GenBank/DDBJ whole genome shotgun (WGS) entry which is preliminary data.</text>
</comment>
<feature type="domain" description="Sushi" evidence="4">
    <location>
        <begin position="89"/>
        <end position="155"/>
    </location>
</feature>
<name>A0A4Y2JWW7_ARAVE</name>
<dbReference type="InterPro" id="IPR035976">
    <property type="entry name" value="Sushi/SCR/CCP_sf"/>
</dbReference>
<organism evidence="5 6">
    <name type="scientific">Araneus ventricosus</name>
    <name type="common">Orbweaver spider</name>
    <name type="synonym">Epeira ventricosa</name>
    <dbReference type="NCBI Taxonomy" id="182803"/>
    <lineage>
        <taxon>Eukaryota</taxon>
        <taxon>Metazoa</taxon>
        <taxon>Ecdysozoa</taxon>
        <taxon>Arthropoda</taxon>
        <taxon>Chelicerata</taxon>
        <taxon>Arachnida</taxon>
        <taxon>Araneae</taxon>
        <taxon>Araneomorphae</taxon>
        <taxon>Entelegynae</taxon>
        <taxon>Araneoidea</taxon>
        <taxon>Araneidae</taxon>
        <taxon>Araneus</taxon>
    </lineage>
</organism>
<evidence type="ECO:0000313" key="6">
    <source>
        <dbReference type="Proteomes" id="UP000499080"/>
    </source>
</evidence>
<dbReference type="EMBL" id="BGPR01004001">
    <property type="protein sequence ID" value="GBM94791.1"/>
    <property type="molecule type" value="Genomic_DNA"/>
</dbReference>
<keyword evidence="6" id="KW-1185">Reference proteome</keyword>